<dbReference type="Proteomes" id="UP000095347">
    <property type="component" value="Unassembled WGS sequence"/>
</dbReference>
<keyword evidence="1" id="KW-0472">Membrane</keyword>
<proteinExistence type="predicted"/>
<sequence length="60" mass="6416">MDYQVIESVVLAIVFALCVLYIVRKAIAKFSKKGSGCGGCSGCGAKPEDPTVNIFDKKDM</sequence>
<keyword evidence="3" id="KW-1185">Reference proteome</keyword>
<dbReference type="EMBL" id="MCGG01000055">
    <property type="protein sequence ID" value="OEJ65149.1"/>
    <property type="molecule type" value="Genomic_DNA"/>
</dbReference>
<keyword evidence="1" id="KW-0812">Transmembrane</keyword>
<dbReference type="Pfam" id="PF12669">
    <property type="entry name" value="FeoB_associated"/>
    <property type="match status" value="1"/>
</dbReference>
<comment type="caution">
    <text evidence="2">The sequence shown here is derived from an EMBL/GenBank/DDBJ whole genome shotgun (WGS) entry which is preliminary data.</text>
</comment>
<protein>
    <recommendedName>
        <fullName evidence="4">FeoB-associated Cys-rich membrane protein</fullName>
    </recommendedName>
</protein>
<dbReference type="STRING" id="28181.BEN30_15830"/>
<name>A0A1E5Q4N1_9PROT</name>
<evidence type="ECO:0000313" key="2">
    <source>
        <dbReference type="EMBL" id="OEJ65149.1"/>
    </source>
</evidence>
<organism evidence="2 3">
    <name type="scientific">Magnetovibrio blakemorei</name>
    <dbReference type="NCBI Taxonomy" id="28181"/>
    <lineage>
        <taxon>Bacteria</taxon>
        <taxon>Pseudomonadati</taxon>
        <taxon>Pseudomonadota</taxon>
        <taxon>Alphaproteobacteria</taxon>
        <taxon>Rhodospirillales</taxon>
        <taxon>Magnetovibrionaceae</taxon>
        <taxon>Magnetovibrio</taxon>
    </lineage>
</organism>
<evidence type="ECO:0000256" key="1">
    <source>
        <dbReference type="SAM" id="Phobius"/>
    </source>
</evidence>
<evidence type="ECO:0000313" key="3">
    <source>
        <dbReference type="Proteomes" id="UP000095347"/>
    </source>
</evidence>
<keyword evidence="1" id="KW-1133">Transmembrane helix</keyword>
<dbReference type="AlphaFoldDB" id="A0A1E5Q4N1"/>
<evidence type="ECO:0008006" key="4">
    <source>
        <dbReference type="Google" id="ProtNLM"/>
    </source>
</evidence>
<accession>A0A1E5Q4N1</accession>
<reference evidence="3" key="1">
    <citation type="submission" date="2016-07" db="EMBL/GenBank/DDBJ databases">
        <authorList>
            <person name="Florea S."/>
            <person name="Webb J.S."/>
            <person name="Jaromczyk J."/>
            <person name="Schardl C.L."/>
        </authorList>
    </citation>
    <scope>NUCLEOTIDE SEQUENCE [LARGE SCALE GENOMIC DNA]</scope>
    <source>
        <strain evidence="3">MV-1</strain>
    </source>
</reference>
<gene>
    <name evidence="2" type="ORF">BEN30_15830</name>
</gene>
<feature type="transmembrane region" description="Helical" evidence="1">
    <location>
        <begin position="6"/>
        <end position="23"/>
    </location>
</feature>
<dbReference type="RefSeq" id="WP_069959039.1">
    <property type="nucleotide sequence ID" value="NZ_MCGG01000055.1"/>
</dbReference>